<feature type="domain" description="Helix-turn-helix conjugative transposon-like" evidence="1">
    <location>
        <begin position="4"/>
        <end position="68"/>
    </location>
</feature>
<reference evidence="2" key="1">
    <citation type="submission" date="2019-11" db="EMBL/GenBank/DDBJ databases">
        <authorList>
            <person name="Feng L."/>
        </authorList>
    </citation>
    <scope>NUCLEOTIDE SEQUENCE</scope>
    <source>
        <strain evidence="2">CnexileLFYP112</strain>
    </source>
</reference>
<gene>
    <name evidence="2" type="ORF">CNLFYP112_02325</name>
</gene>
<protein>
    <submittedName>
        <fullName evidence="2">Helix-turn-helix domain protein</fullName>
    </submittedName>
</protein>
<proteinExistence type="predicted"/>
<dbReference type="Pfam" id="PF12645">
    <property type="entry name" value="HTH_16"/>
    <property type="match status" value="1"/>
</dbReference>
<name>A0A6N2UTI3_9FIRM</name>
<accession>A0A6N2UTI3</accession>
<evidence type="ECO:0000313" key="2">
    <source>
        <dbReference type="EMBL" id="VYT22005.1"/>
    </source>
</evidence>
<organism evidence="2">
    <name type="scientific">[Clostridium] nexile</name>
    <dbReference type="NCBI Taxonomy" id="29361"/>
    <lineage>
        <taxon>Bacteria</taxon>
        <taxon>Bacillati</taxon>
        <taxon>Bacillota</taxon>
        <taxon>Clostridia</taxon>
        <taxon>Lachnospirales</taxon>
        <taxon>Lachnospiraceae</taxon>
        <taxon>Tyzzerella</taxon>
    </lineage>
</organism>
<sequence>MMSYEVMVAAVSGDPVAMQKVLAYFDGYMDQLCTHAFLDEFGRVEYGVDTLRKTQLQGKLLAAMLRFEP</sequence>
<dbReference type="InterPro" id="IPR024760">
    <property type="entry name" value="HTH_dom_conjug_TS-like"/>
</dbReference>
<dbReference type="AlphaFoldDB" id="A0A6N2UTI3"/>
<evidence type="ECO:0000259" key="1">
    <source>
        <dbReference type="Pfam" id="PF12645"/>
    </source>
</evidence>
<dbReference type="EMBL" id="CACRTG010000021">
    <property type="protein sequence ID" value="VYT22005.1"/>
    <property type="molecule type" value="Genomic_DNA"/>
</dbReference>